<dbReference type="InterPro" id="IPR023614">
    <property type="entry name" value="Porin_dom_sf"/>
</dbReference>
<reference evidence="3 4" key="1">
    <citation type="submission" date="2019-06" db="EMBL/GenBank/DDBJ databases">
        <title>New taxonomy in bacterial strain CC-CFT640, isolated from vineyard.</title>
        <authorList>
            <person name="Lin S.-Y."/>
            <person name="Tsai C.-F."/>
            <person name="Young C.-C."/>
        </authorList>
    </citation>
    <scope>NUCLEOTIDE SEQUENCE [LARGE SCALE GENOMIC DNA]</scope>
    <source>
        <strain evidence="3 4">CC-CFT640</strain>
    </source>
</reference>
<evidence type="ECO:0000313" key="4">
    <source>
        <dbReference type="Proteomes" id="UP000321638"/>
    </source>
</evidence>
<dbReference type="GO" id="GO:0016020">
    <property type="term" value="C:membrane"/>
    <property type="evidence" value="ECO:0007669"/>
    <property type="project" value="InterPro"/>
</dbReference>
<dbReference type="AlphaFoldDB" id="A0A5C8PW75"/>
<feature type="chain" id="PRO_5023012747" evidence="1">
    <location>
        <begin position="24"/>
        <end position="413"/>
    </location>
</feature>
<dbReference type="Pfam" id="PF13609">
    <property type="entry name" value="Porin_4"/>
    <property type="match status" value="1"/>
</dbReference>
<evidence type="ECO:0000259" key="2">
    <source>
        <dbReference type="Pfam" id="PF13609"/>
    </source>
</evidence>
<keyword evidence="1" id="KW-0732">Signal</keyword>
<proteinExistence type="predicted"/>
<dbReference type="InterPro" id="IPR033900">
    <property type="entry name" value="Gram_neg_porin_domain"/>
</dbReference>
<evidence type="ECO:0000256" key="1">
    <source>
        <dbReference type="SAM" id="SignalP"/>
    </source>
</evidence>
<feature type="signal peptide" evidence="1">
    <location>
        <begin position="1"/>
        <end position="23"/>
    </location>
</feature>
<feature type="domain" description="Porin" evidence="2">
    <location>
        <begin position="12"/>
        <end position="393"/>
    </location>
</feature>
<organism evidence="3 4">
    <name type="scientific">Vineibacter terrae</name>
    <dbReference type="NCBI Taxonomy" id="2586908"/>
    <lineage>
        <taxon>Bacteria</taxon>
        <taxon>Pseudomonadati</taxon>
        <taxon>Pseudomonadota</taxon>
        <taxon>Alphaproteobacteria</taxon>
        <taxon>Hyphomicrobiales</taxon>
        <taxon>Vineibacter</taxon>
    </lineage>
</organism>
<dbReference type="Proteomes" id="UP000321638">
    <property type="component" value="Unassembled WGS sequence"/>
</dbReference>
<dbReference type="GO" id="GO:0015288">
    <property type="term" value="F:porin activity"/>
    <property type="evidence" value="ECO:0007669"/>
    <property type="project" value="InterPro"/>
</dbReference>
<gene>
    <name evidence="3" type="ORF">FHP25_00095</name>
</gene>
<keyword evidence="4" id="KW-1185">Reference proteome</keyword>
<dbReference type="OrthoDB" id="6758483at2"/>
<dbReference type="SUPFAM" id="SSF56935">
    <property type="entry name" value="Porins"/>
    <property type="match status" value="1"/>
</dbReference>
<accession>A0A5C8PW75</accession>
<sequence length="413" mass="43570">MRYALLGSTALLSSAVLAAPALAADPIKLELKGYFQAFITLGHIDRDVSGTTGTSYRPETFRYEGEIWFTGQTKLDNGTTVGVRIELEAWSQGGGSTSTNDQIDEEYIFAFGDWGRVEFGALNDASYRMVYAAPSALTGWGFQDPNMGHRGNGFTASNNAGRAATVTPGMSAAMGANSGDANKATYYTPRIAGLQIGVSYTPEFNGTASAAQCASRTSGGNFTNCPRNSNEWHNALDIGVNYLNKFGDVSVALYGGYFNAGFDRGTAGGANNNVGGIIPAAANANGRWKSWATGAQVAYGGFTLGGGIGRDNNGLKGDNATRWYAASLMYETGPWQMSAGWWGGRNNEKSVASTTAQNRAGKDKIDMFEVGGNYALSPGIKLVGGFQYVMGSGQSKSEKADSWAVIMGTVLTF</sequence>
<name>A0A5C8PW75_9HYPH</name>
<dbReference type="Gene3D" id="2.40.160.10">
    <property type="entry name" value="Porin"/>
    <property type="match status" value="1"/>
</dbReference>
<evidence type="ECO:0000313" key="3">
    <source>
        <dbReference type="EMBL" id="TXL82140.1"/>
    </source>
</evidence>
<dbReference type="EMBL" id="VDUZ01000001">
    <property type="protein sequence ID" value="TXL82140.1"/>
    <property type="molecule type" value="Genomic_DNA"/>
</dbReference>
<comment type="caution">
    <text evidence="3">The sequence shown here is derived from an EMBL/GenBank/DDBJ whole genome shotgun (WGS) entry which is preliminary data.</text>
</comment>
<protein>
    <submittedName>
        <fullName evidence="3">Porin</fullName>
    </submittedName>
</protein>